<organism evidence="1 2">
    <name type="scientific">Pseudodesulfovibrio aespoeensis (strain ATCC 700646 / DSM 10631 / Aspo-2)</name>
    <name type="common">Desulfovibrio aespoeensis</name>
    <dbReference type="NCBI Taxonomy" id="643562"/>
    <lineage>
        <taxon>Bacteria</taxon>
        <taxon>Pseudomonadati</taxon>
        <taxon>Thermodesulfobacteriota</taxon>
        <taxon>Desulfovibrionia</taxon>
        <taxon>Desulfovibrionales</taxon>
        <taxon>Desulfovibrionaceae</taxon>
    </lineage>
</organism>
<dbReference type="EMBL" id="CP002431">
    <property type="protein sequence ID" value="ADU61197.1"/>
    <property type="molecule type" value="Genomic_DNA"/>
</dbReference>
<dbReference type="HOGENOM" id="CLU_2422096_0_0_7"/>
<reference evidence="1 2" key="2">
    <citation type="journal article" date="2014" name="Genome Announc.">
        <title>Complete Genome Sequence of the Subsurface, Mesophilic Sulfate-Reducing Bacterium Desulfovibrio aespoeensis Aspo-2.</title>
        <authorList>
            <person name="Pedersen K."/>
            <person name="Bengtsson A."/>
            <person name="Edlund J."/>
            <person name="Rabe L."/>
            <person name="Hazen T."/>
            <person name="Chakraborty R."/>
            <person name="Goodwin L."/>
            <person name="Shapiro N."/>
        </authorList>
    </citation>
    <scope>NUCLEOTIDE SEQUENCE [LARGE SCALE GENOMIC DNA]</scope>
    <source>
        <strain evidence="2">ATCC 700646 / DSM 10631 / Aspo-2</strain>
    </source>
</reference>
<dbReference type="KEGG" id="das:Daes_0170"/>
<dbReference type="eggNOG" id="ENOG5031KH0">
    <property type="taxonomic scope" value="Bacteria"/>
</dbReference>
<proteinExistence type="predicted"/>
<accession>E6VV46</accession>
<keyword evidence="2" id="KW-1185">Reference proteome</keyword>
<name>E6VV46_PSEA9</name>
<evidence type="ECO:0000313" key="1">
    <source>
        <dbReference type="EMBL" id="ADU61197.1"/>
    </source>
</evidence>
<sequence length="91" mass="9901">MNRIELSRGLEPRIDQLSKKVRELRENGHRSADGLDNALIAVERSGGRREAAEAAMSLRGLSSELPLQGAQLHGLDPARVADLISDPFADD</sequence>
<reference evidence="2" key="1">
    <citation type="submission" date="2010-12" db="EMBL/GenBank/DDBJ databases">
        <title>Complete sequence of Desulfovibrio aespoeensis Aspo-2.</title>
        <authorList>
            <consortium name="US DOE Joint Genome Institute"/>
            <person name="Lucas S."/>
            <person name="Copeland A."/>
            <person name="Lapidus A."/>
            <person name="Cheng J.-F."/>
            <person name="Goodwin L."/>
            <person name="Pitluck S."/>
            <person name="Chertkov O."/>
            <person name="Misra M."/>
            <person name="Detter J.C."/>
            <person name="Han C."/>
            <person name="Tapia R."/>
            <person name="Land M."/>
            <person name="Hauser L."/>
            <person name="Kyrpides N."/>
            <person name="Ivanova N."/>
            <person name="Ovchinnikova G."/>
            <person name="Pedersen K."/>
            <person name="Jagevall S."/>
            <person name="Hazen T."/>
            <person name="Woyke T."/>
        </authorList>
    </citation>
    <scope>NUCLEOTIDE SEQUENCE [LARGE SCALE GENOMIC DNA]</scope>
    <source>
        <strain evidence="2">ATCC 700646 / DSM 10631 / Aspo-2</strain>
    </source>
</reference>
<protein>
    <submittedName>
        <fullName evidence="1">Uncharacterized protein</fullName>
    </submittedName>
</protein>
<gene>
    <name evidence="1" type="ordered locus">Daes_0170</name>
</gene>
<dbReference type="OrthoDB" id="5465376at2"/>
<dbReference type="AlphaFoldDB" id="E6VV46"/>
<dbReference type="Proteomes" id="UP000002191">
    <property type="component" value="Chromosome"/>
</dbReference>
<evidence type="ECO:0000313" key="2">
    <source>
        <dbReference type="Proteomes" id="UP000002191"/>
    </source>
</evidence>
<dbReference type="RefSeq" id="WP_013513134.1">
    <property type="nucleotide sequence ID" value="NC_014844.1"/>
</dbReference>